<feature type="signal peptide" evidence="1">
    <location>
        <begin position="1"/>
        <end position="23"/>
    </location>
</feature>
<evidence type="ECO:0000313" key="2">
    <source>
        <dbReference type="EMBL" id="KYF75162.1"/>
    </source>
</evidence>
<reference evidence="2 3" key="1">
    <citation type="submission" date="2014-02" db="EMBL/GenBank/DDBJ databases">
        <title>The small core and large imbalanced accessory genome model reveals a collaborative survival strategy of Sorangium cellulosum strains in nature.</title>
        <authorList>
            <person name="Han K."/>
            <person name="Peng R."/>
            <person name="Blom J."/>
            <person name="Li Y.-Z."/>
        </authorList>
    </citation>
    <scope>NUCLEOTIDE SEQUENCE [LARGE SCALE GENOMIC DNA]</scope>
    <source>
        <strain evidence="2 3">So0149</strain>
    </source>
</reference>
<accession>A0A150R4K3</accession>
<evidence type="ECO:0000256" key="1">
    <source>
        <dbReference type="SAM" id="SignalP"/>
    </source>
</evidence>
<dbReference type="Proteomes" id="UP000075515">
    <property type="component" value="Unassembled WGS sequence"/>
</dbReference>
<keyword evidence="1" id="KW-0732">Signal</keyword>
<organism evidence="2 3">
    <name type="scientific">Sorangium cellulosum</name>
    <name type="common">Polyangium cellulosum</name>
    <dbReference type="NCBI Taxonomy" id="56"/>
    <lineage>
        <taxon>Bacteria</taxon>
        <taxon>Pseudomonadati</taxon>
        <taxon>Myxococcota</taxon>
        <taxon>Polyangia</taxon>
        <taxon>Polyangiales</taxon>
        <taxon>Polyangiaceae</taxon>
        <taxon>Sorangium</taxon>
    </lineage>
</organism>
<sequence length="130" mass="12778">MTRKIITALAGLSLFVGMALAHASTPAASSMKARPVLGAEASAATPERVAYYGYPAANVATTTQVGLAGIAIGTSGVVSQAAVAQAGGIGNVGVSTANAQGFGGRGIGGWRRIAMNDAPACGRADVLFDN</sequence>
<dbReference type="EMBL" id="JEMC01004173">
    <property type="protein sequence ID" value="KYF75162.1"/>
    <property type="molecule type" value="Genomic_DNA"/>
</dbReference>
<name>A0A150R4K3_SORCE</name>
<evidence type="ECO:0000313" key="3">
    <source>
        <dbReference type="Proteomes" id="UP000075515"/>
    </source>
</evidence>
<feature type="chain" id="PRO_5010449762" description="Secreted protein" evidence="1">
    <location>
        <begin position="24"/>
        <end position="130"/>
    </location>
</feature>
<gene>
    <name evidence="2" type="ORF">BE18_19510</name>
</gene>
<evidence type="ECO:0008006" key="4">
    <source>
        <dbReference type="Google" id="ProtNLM"/>
    </source>
</evidence>
<comment type="caution">
    <text evidence="2">The sequence shown here is derived from an EMBL/GenBank/DDBJ whole genome shotgun (WGS) entry which is preliminary data.</text>
</comment>
<dbReference type="AlphaFoldDB" id="A0A150R4K3"/>
<protein>
    <recommendedName>
        <fullName evidence="4">Secreted protein</fullName>
    </recommendedName>
</protein>
<proteinExistence type="predicted"/>